<keyword evidence="2" id="KW-1185">Reference proteome</keyword>
<dbReference type="AlphaFoldDB" id="A0A934TXZ4"/>
<accession>A0A934TXZ4</accession>
<name>A0A934TXZ4_9FIRM</name>
<dbReference type="Proteomes" id="UP000633365">
    <property type="component" value="Unassembled WGS sequence"/>
</dbReference>
<comment type="caution">
    <text evidence="1">The sequence shown here is derived from an EMBL/GenBank/DDBJ whole genome shotgun (WGS) entry which is preliminary data.</text>
</comment>
<gene>
    <name evidence="1" type="ORF">JKK62_02480</name>
</gene>
<protein>
    <submittedName>
        <fullName evidence="1">Uncharacterized protein</fullName>
    </submittedName>
</protein>
<dbReference type="RefSeq" id="WP_201426835.1">
    <property type="nucleotide sequence ID" value="NZ_JAEQMG010000037.1"/>
</dbReference>
<evidence type="ECO:0000313" key="1">
    <source>
        <dbReference type="EMBL" id="MBK6087526.1"/>
    </source>
</evidence>
<organism evidence="1 2">
    <name type="scientific">Ruminococcus difficilis</name>
    <dbReference type="NCBI Taxonomy" id="2763069"/>
    <lineage>
        <taxon>Bacteria</taxon>
        <taxon>Bacillati</taxon>
        <taxon>Bacillota</taxon>
        <taxon>Clostridia</taxon>
        <taxon>Eubacteriales</taxon>
        <taxon>Oscillospiraceae</taxon>
        <taxon>Ruminococcus</taxon>
    </lineage>
</organism>
<reference evidence="1" key="1">
    <citation type="submission" date="2021-01" db="EMBL/GenBank/DDBJ databases">
        <title>Genome public.</title>
        <authorList>
            <person name="Liu C."/>
            <person name="Sun Q."/>
        </authorList>
    </citation>
    <scope>NUCLEOTIDE SEQUENCE</scope>
    <source>
        <strain evidence="1">M6</strain>
    </source>
</reference>
<sequence>MSQLDNNFLIEEFGKLKIQERYCFVFELLDEFIKSSGFTDDLVISSPILNQVITDYFTDIYRLKAFHKDIKLVNEIKIYSYLAYWICRRKPIQIKNDFNGLGYEQLSQIEDIAFINEKAAAAFLQSLLFQDPSDVAILSSKEEDYKSFIENMLYVLKYRQYTAQNIESMLLAFIAGRSYQFSADKDF</sequence>
<dbReference type="EMBL" id="JAEQMG010000037">
    <property type="protein sequence ID" value="MBK6087526.1"/>
    <property type="molecule type" value="Genomic_DNA"/>
</dbReference>
<proteinExistence type="predicted"/>
<evidence type="ECO:0000313" key="2">
    <source>
        <dbReference type="Proteomes" id="UP000633365"/>
    </source>
</evidence>